<feature type="coiled-coil region" evidence="4">
    <location>
        <begin position="100"/>
        <end position="127"/>
    </location>
</feature>
<dbReference type="Pfam" id="PF12927">
    <property type="entry name" value="DUF3835"/>
    <property type="match status" value="3"/>
</dbReference>
<feature type="compositionally biased region" description="Low complexity" evidence="5">
    <location>
        <begin position="429"/>
        <end position="446"/>
    </location>
</feature>
<dbReference type="Pfam" id="PF02996">
    <property type="entry name" value="Prefoldin"/>
    <property type="match status" value="1"/>
</dbReference>
<sequence>MDLSQSADRQAEAAELAKYFSKFSAALTRLDEELARWKNYEADYQALKTTLLDLPKEISHPVMVPIGNLAFMPGKLVHTNEVLVMLGDNWFVDRSAVQAAEIVDRRMELVQENITKLKAQEDEIRNKSGMAPGLLGGQEYNEEGLPIVEITEPYYSEDEEDKDVKTTQPGLLPFSQKTPKEQAEDRAILDRIAELEREDEERERRREAGEIVTSDEETESDEDEDADYDDGESEDEFRPKALDSDEEYEEEVWEHSGNEDDEDDEEFGTQGKDNAASLSKKSVRFADQVAKATKSSNNKQKAVAPSGNSVKPKSPTDLYNQMRDRQQAVRSAGSGPMVNMANLESTFANMMTPSSGLGKAPVFETTPTAGLDDSAAPLKSALKPTPKKVSRFKQSRAAEPTAVQEPTASAATIPSDDQPKDIPPKKLSKFAQSRVSSSSASSTEAPSPTPVKPAVRGVSEMVFERNVQPVQPKQSAAAGSSEVVVKEDIVQAAQGTTTSSPQSVAGIRDVIENTFTKPLSSTATTHQPTSGRKKPSLFRQQKQQSGAHLEPEPAVPGSSFNTGSDSEDNMDDAVVRPGSSVPQVISASVAAKAPVGAVSERSPPTAFKAPSSSLKPGVPVMRSIPVVESSKLKDTALMKGAVVEHEDIEPVDEDELEEDMLMRQVVSEYQERRQAMIAKHGGFNREDIERMWEQQVVIPPGMIIPEPQLEGGILDEDDEDDEDDQDDQDEEEGQDAEDMEPVVDDRNLPPKKLSLFRAARLTGTLAKH</sequence>
<name>A0A9P6IYG1_MORAP</name>
<comment type="subcellular location">
    <subcellularLocation>
        <location evidence="1">Nucleus</location>
    </subcellularLocation>
</comment>
<evidence type="ECO:0000256" key="1">
    <source>
        <dbReference type="ARBA" id="ARBA00004123"/>
    </source>
</evidence>
<keyword evidence="2" id="KW-0539">Nucleus</keyword>
<accession>A0A9P6IYG1</accession>
<feature type="region of interest" description="Disordered" evidence="5">
    <location>
        <begin position="156"/>
        <end position="317"/>
    </location>
</feature>
<comment type="similarity">
    <text evidence="3">Belongs to the RNA polymerase II subunit 5-mediating protein family.</text>
</comment>
<evidence type="ECO:0000256" key="2">
    <source>
        <dbReference type="ARBA" id="ARBA00023242"/>
    </source>
</evidence>
<dbReference type="InterPro" id="IPR052255">
    <property type="entry name" value="RNA_pol_II_subunit5-mediator"/>
</dbReference>
<feature type="domain" description="DUF3835" evidence="6">
    <location>
        <begin position="733"/>
        <end position="761"/>
    </location>
</feature>
<dbReference type="AlphaFoldDB" id="A0A9P6IYG1"/>
<dbReference type="PANTHER" id="PTHR15111">
    <property type="entry name" value="RNA POLYMERASE II SUBUNIT 5-MEDIATING PROTEIN NNX3"/>
    <property type="match status" value="1"/>
</dbReference>
<feature type="domain" description="DUF3835" evidence="6">
    <location>
        <begin position="383"/>
        <end position="396"/>
    </location>
</feature>
<feature type="compositionally biased region" description="Acidic residues" evidence="5">
    <location>
        <begin position="713"/>
        <end position="742"/>
    </location>
</feature>
<dbReference type="GO" id="GO:0019212">
    <property type="term" value="F:phosphatase inhibitor activity"/>
    <property type="evidence" value="ECO:0007669"/>
    <property type="project" value="TreeGrafter"/>
</dbReference>
<dbReference type="GO" id="GO:0005634">
    <property type="term" value="C:nucleus"/>
    <property type="evidence" value="ECO:0007669"/>
    <property type="project" value="UniProtKB-SubCell"/>
</dbReference>
<dbReference type="PANTHER" id="PTHR15111:SF0">
    <property type="entry name" value="UNCONVENTIONAL PREFOLDIN RPB5 INTERACTOR 1"/>
    <property type="match status" value="1"/>
</dbReference>
<feature type="compositionally biased region" description="Basic and acidic residues" evidence="5">
    <location>
        <begin position="178"/>
        <end position="195"/>
    </location>
</feature>
<dbReference type="EMBL" id="JAAAHY010001421">
    <property type="protein sequence ID" value="KAF9949326.1"/>
    <property type="molecule type" value="Genomic_DNA"/>
</dbReference>
<feature type="region of interest" description="Disordered" evidence="5">
    <location>
        <begin position="354"/>
        <end position="457"/>
    </location>
</feature>
<dbReference type="InterPro" id="IPR004127">
    <property type="entry name" value="Prefoldin_subunit_alpha"/>
</dbReference>
<evidence type="ECO:0000256" key="4">
    <source>
        <dbReference type="SAM" id="Coils"/>
    </source>
</evidence>
<keyword evidence="4" id="KW-0175">Coiled coil</keyword>
<evidence type="ECO:0000313" key="7">
    <source>
        <dbReference type="EMBL" id="KAF9949326.1"/>
    </source>
</evidence>
<dbReference type="CDD" id="cd23159">
    <property type="entry name" value="Prefoldin_URI1"/>
    <property type="match status" value="1"/>
</dbReference>
<evidence type="ECO:0000313" key="8">
    <source>
        <dbReference type="Proteomes" id="UP000738359"/>
    </source>
</evidence>
<evidence type="ECO:0000256" key="5">
    <source>
        <dbReference type="SAM" id="MobiDB-lite"/>
    </source>
</evidence>
<organism evidence="7 8">
    <name type="scientific">Mortierella alpina</name>
    <name type="common">Oleaginous fungus</name>
    <name type="synonym">Mortierella renispora</name>
    <dbReference type="NCBI Taxonomy" id="64518"/>
    <lineage>
        <taxon>Eukaryota</taxon>
        <taxon>Fungi</taxon>
        <taxon>Fungi incertae sedis</taxon>
        <taxon>Mucoromycota</taxon>
        <taxon>Mortierellomycotina</taxon>
        <taxon>Mortierellomycetes</taxon>
        <taxon>Mortierellales</taxon>
        <taxon>Mortierellaceae</taxon>
        <taxon>Mortierella</taxon>
    </lineage>
</organism>
<dbReference type="SUPFAM" id="SSF46579">
    <property type="entry name" value="Prefoldin"/>
    <property type="match status" value="1"/>
</dbReference>
<evidence type="ECO:0000256" key="3">
    <source>
        <dbReference type="ARBA" id="ARBA00038295"/>
    </source>
</evidence>
<feature type="domain" description="DUF3835" evidence="6">
    <location>
        <begin position="641"/>
        <end position="689"/>
    </location>
</feature>
<gene>
    <name evidence="7" type="primary">URI1</name>
    <name evidence="7" type="ORF">BGZ70_001827</name>
</gene>
<proteinExistence type="inferred from homology"/>
<dbReference type="InterPro" id="IPR009053">
    <property type="entry name" value="Prefoldin"/>
</dbReference>
<feature type="region of interest" description="Disordered" evidence="5">
    <location>
        <begin position="515"/>
        <end position="577"/>
    </location>
</feature>
<dbReference type="InterPro" id="IPR024325">
    <property type="entry name" value="DUF3835"/>
</dbReference>
<keyword evidence="8" id="KW-1185">Reference proteome</keyword>
<feature type="compositionally biased region" description="Basic residues" evidence="5">
    <location>
        <begin position="385"/>
        <end position="394"/>
    </location>
</feature>
<feature type="compositionally biased region" description="Polar residues" evidence="5">
    <location>
        <begin position="515"/>
        <end position="530"/>
    </location>
</feature>
<dbReference type="Proteomes" id="UP000738359">
    <property type="component" value="Unassembled WGS sequence"/>
</dbReference>
<dbReference type="GO" id="GO:0003714">
    <property type="term" value="F:transcription corepressor activity"/>
    <property type="evidence" value="ECO:0007669"/>
    <property type="project" value="TreeGrafter"/>
</dbReference>
<feature type="region of interest" description="Disordered" evidence="5">
    <location>
        <begin position="703"/>
        <end position="751"/>
    </location>
</feature>
<feature type="compositionally biased region" description="Polar residues" evidence="5">
    <location>
        <begin position="293"/>
        <end position="311"/>
    </location>
</feature>
<dbReference type="Gene3D" id="1.10.287.370">
    <property type="match status" value="1"/>
</dbReference>
<comment type="caution">
    <text evidence="7">The sequence shown here is derived from an EMBL/GenBank/DDBJ whole genome shotgun (WGS) entry which is preliminary data.</text>
</comment>
<reference evidence="7" key="1">
    <citation type="journal article" date="2020" name="Fungal Divers.">
        <title>Resolving the Mortierellaceae phylogeny through synthesis of multi-gene phylogenetics and phylogenomics.</title>
        <authorList>
            <person name="Vandepol N."/>
            <person name="Liber J."/>
            <person name="Desiro A."/>
            <person name="Na H."/>
            <person name="Kennedy M."/>
            <person name="Barry K."/>
            <person name="Grigoriev I.V."/>
            <person name="Miller A.N."/>
            <person name="O'Donnell K."/>
            <person name="Stajich J.E."/>
            <person name="Bonito G."/>
        </authorList>
    </citation>
    <scope>NUCLEOTIDE SEQUENCE</scope>
    <source>
        <strain evidence="7">CK1249</strain>
    </source>
</reference>
<dbReference type="GO" id="GO:0003682">
    <property type="term" value="F:chromatin binding"/>
    <property type="evidence" value="ECO:0007669"/>
    <property type="project" value="TreeGrafter"/>
</dbReference>
<protein>
    <submittedName>
        <fullName evidence="7">Uri1, prefoldin-like chaperone</fullName>
    </submittedName>
</protein>
<dbReference type="OrthoDB" id="21413at2759"/>
<feature type="compositionally biased region" description="Acidic residues" evidence="5">
    <location>
        <begin position="213"/>
        <end position="235"/>
    </location>
</feature>
<dbReference type="GO" id="GO:0000122">
    <property type="term" value="P:negative regulation of transcription by RNA polymerase II"/>
    <property type="evidence" value="ECO:0007669"/>
    <property type="project" value="TreeGrafter"/>
</dbReference>
<evidence type="ECO:0000259" key="6">
    <source>
        <dbReference type="Pfam" id="PF12927"/>
    </source>
</evidence>